<sequence length="50" mass="5504">MTSDVVYQTDTVSVGQSVSAEECRPRRPAERPRTVAELLVGLDPFLALSR</sequence>
<dbReference type="AlphaFoldDB" id="A0A370HQ04"/>
<comment type="caution">
    <text evidence="1">The sequence shown here is derived from an EMBL/GenBank/DDBJ whole genome shotgun (WGS) entry which is preliminary data.</text>
</comment>
<dbReference type="Proteomes" id="UP000254869">
    <property type="component" value="Unassembled WGS sequence"/>
</dbReference>
<accession>A0A370HQ04</accession>
<protein>
    <submittedName>
        <fullName evidence="1">Uncharacterized protein</fullName>
    </submittedName>
</protein>
<dbReference type="STRING" id="1210086.GCA_001613105_04492"/>
<name>A0A370HQ04_9NOCA</name>
<keyword evidence="2" id="KW-1185">Reference proteome</keyword>
<organism evidence="1 2">
    <name type="scientific">Nocardia pseudobrasiliensis</name>
    <dbReference type="NCBI Taxonomy" id="45979"/>
    <lineage>
        <taxon>Bacteria</taxon>
        <taxon>Bacillati</taxon>
        <taxon>Actinomycetota</taxon>
        <taxon>Actinomycetes</taxon>
        <taxon>Mycobacteriales</taxon>
        <taxon>Nocardiaceae</taxon>
        <taxon>Nocardia</taxon>
    </lineage>
</organism>
<evidence type="ECO:0000313" key="1">
    <source>
        <dbReference type="EMBL" id="RDI60557.1"/>
    </source>
</evidence>
<proteinExistence type="predicted"/>
<gene>
    <name evidence="1" type="ORF">DFR76_115187</name>
</gene>
<dbReference type="EMBL" id="QQBC01000015">
    <property type="protein sequence ID" value="RDI60557.1"/>
    <property type="molecule type" value="Genomic_DNA"/>
</dbReference>
<evidence type="ECO:0000313" key="2">
    <source>
        <dbReference type="Proteomes" id="UP000254869"/>
    </source>
</evidence>
<reference evidence="1 2" key="1">
    <citation type="submission" date="2018-07" db="EMBL/GenBank/DDBJ databases">
        <title>Genomic Encyclopedia of Type Strains, Phase IV (KMG-IV): sequencing the most valuable type-strain genomes for metagenomic binning, comparative biology and taxonomic classification.</title>
        <authorList>
            <person name="Goeker M."/>
        </authorList>
    </citation>
    <scope>NUCLEOTIDE SEQUENCE [LARGE SCALE GENOMIC DNA]</scope>
    <source>
        <strain evidence="1 2">DSM 44290</strain>
    </source>
</reference>
<dbReference type="RefSeq" id="WP_169813787.1">
    <property type="nucleotide sequence ID" value="NZ_QQBC01000015.1"/>
</dbReference>